<dbReference type="Proteomes" id="UP001366060">
    <property type="component" value="Unassembled WGS sequence"/>
</dbReference>
<feature type="domain" description="DUF6969" evidence="1">
    <location>
        <begin position="32"/>
        <end position="233"/>
    </location>
</feature>
<sequence>MHKISWSACEANIPLEAPSLESIDNIDALLVAAKKVKECHRLLERGGINIVSELLKGEGTFYQLNHYPEEDVYDNETHSQYYYHNHRGIESEHGHFHTFLRSPSIPESIKPMEGFMHSEPWPAGEKAVAHFVCISMDDEGFPVGFFAVNRWVAAQTWYSAKDTIALLDRFYIEHAYPNLVVNQWLSAMFVLFRPHIVALLEHRDKVIEFMHKTNPEVDVLEDRSLDMTGSLSITIDEWVLQLTEKAETLNHNID</sequence>
<gene>
    <name evidence="2" type="ORF">V6255_13730</name>
</gene>
<evidence type="ECO:0000313" key="3">
    <source>
        <dbReference type="Proteomes" id="UP001366060"/>
    </source>
</evidence>
<dbReference type="RefSeq" id="WP_341628666.1">
    <property type="nucleotide sequence ID" value="NZ_JBAKBA010000035.1"/>
</dbReference>
<dbReference type="InterPro" id="IPR054242">
    <property type="entry name" value="DUF6969"/>
</dbReference>
<protein>
    <recommendedName>
        <fullName evidence="1">DUF6969 domain-containing protein</fullName>
    </recommendedName>
</protein>
<evidence type="ECO:0000313" key="2">
    <source>
        <dbReference type="EMBL" id="MEL0660193.1"/>
    </source>
</evidence>
<comment type="caution">
    <text evidence="2">The sequence shown here is derived from an EMBL/GenBank/DDBJ whole genome shotgun (WGS) entry which is preliminary data.</text>
</comment>
<dbReference type="EMBL" id="JBAKBA010000035">
    <property type="protein sequence ID" value="MEL0660193.1"/>
    <property type="molecule type" value="Genomic_DNA"/>
</dbReference>
<reference evidence="2 3" key="1">
    <citation type="submission" date="2024-02" db="EMBL/GenBank/DDBJ databases">
        <title>Bacteria isolated from the canopy kelp, Nereocystis luetkeana.</title>
        <authorList>
            <person name="Pfister C.A."/>
            <person name="Younker I.T."/>
            <person name="Light S.H."/>
        </authorList>
    </citation>
    <scope>NUCLEOTIDE SEQUENCE [LARGE SCALE GENOMIC DNA]</scope>
    <source>
        <strain evidence="2 3">TI.2.07</strain>
    </source>
</reference>
<dbReference type="Pfam" id="PF22308">
    <property type="entry name" value="DUF6969"/>
    <property type="match status" value="1"/>
</dbReference>
<proteinExistence type="predicted"/>
<name>A0ABU9HEE6_9GAMM</name>
<keyword evidence="3" id="KW-1185">Reference proteome</keyword>
<evidence type="ECO:0000259" key="1">
    <source>
        <dbReference type="Pfam" id="PF22308"/>
    </source>
</evidence>
<accession>A0ABU9HEE6</accession>
<organism evidence="2 3">
    <name type="scientific">Psychromonas arctica</name>
    <dbReference type="NCBI Taxonomy" id="168275"/>
    <lineage>
        <taxon>Bacteria</taxon>
        <taxon>Pseudomonadati</taxon>
        <taxon>Pseudomonadota</taxon>
        <taxon>Gammaproteobacteria</taxon>
        <taxon>Alteromonadales</taxon>
        <taxon>Psychromonadaceae</taxon>
        <taxon>Psychromonas</taxon>
    </lineage>
</organism>